<proteinExistence type="predicted"/>
<gene>
    <name evidence="3" type="ORF">LECACI_7A005126</name>
</gene>
<feature type="compositionally biased region" description="Basic and acidic residues" evidence="1">
    <location>
        <begin position="162"/>
        <end position="171"/>
    </location>
</feature>
<feature type="domain" description="SUZ" evidence="2">
    <location>
        <begin position="69"/>
        <end position="152"/>
    </location>
</feature>
<name>A0AAI8Z019_9PEZI</name>
<dbReference type="AlphaFoldDB" id="A0AAI8Z019"/>
<accession>A0AAI8Z019</accession>
<feature type="region of interest" description="Disordered" evidence="1">
    <location>
        <begin position="99"/>
        <end position="258"/>
    </location>
</feature>
<feature type="compositionally biased region" description="Basic and acidic residues" evidence="1">
    <location>
        <begin position="211"/>
        <end position="232"/>
    </location>
</feature>
<organism evidence="3 4">
    <name type="scientific">Lecanosticta acicola</name>
    <dbReference type="NCBI Taxonomy" id="111012"/>
    <lineage>
        <taxon>Eukaryota</taxon>
        <taxon>Fungi</taxon>
        <taxon>Dikarya</taxon>
        <taxon>Ascomycota</taxon>
        <taxon>Pezizomycotina</taxon>
        <taxon>Dothideomycetes</taxon>
        <taxon>Dothideomycetidae</taxon>
        <taxon>Mycosphaerellales</taxon>
        <taxon>Mycosphaerellaceae</taxon>
        <taxon>Lecanosticta</taxon>
    </lineage>
</organism>
<feature type="region of interest" description="Disordered" evidence="1">
    <location>
        <begin position="1"/>
        <end position="59"/>
    </location>
</feature>
<protein>
    <recommendedName>
        <fullName evidence="2">SUZ domain-containing protein</fullName>
    </recommendedName>
</protein>
<evidence type="ECO:0000256" key="1">
    <source>
        <dbReference type="SAM" id="MobiDB-lite"/>
    </source>
</evidence>
<evidence type="ECO:0000313" key="4">
    <source>
        <dbReference type="Proteomes" id="UP001296104"/>
    </source>
</evidence>
<reference evidence="3" key="1">
    <citation type="submission" date="2023-11" db="EMBL/GenBank/DDBJ databases">
        <authorList>
            <person name="Alioto T."/>
            <person name="Alioto T."/>
            <person name="Gomez Garrido J."/>
        </authorList>
    </citation>
    <scope>NUCLEOTIDE SEQUENCE</scope>
</reference>
<dbReference type="Proteomes" id="UP001296104">
    <property type="component" value="Unassembled WGS sequence"/>
</dbReference>
<evidence type="ECO:0000259" key="2">
    <source>
        <dbReference type="PROSITE" id="PS51673"/>
    </source>
</evidence>
<dbReference type="EMBL" id="CAVMBE010000032">
    <property type="protein sequence ID" value="CAK4028168.1"/>
    <property type="molecule type" value="Genomic_DNA"/>
</dbReference>
<comment type="caution">
    <text evidence="3">The sequence shown here is derived from an EMBL/GenBank/DDBJ whole genome shotgun (WGS) entry which is preliminary data.</text>
</comment>
<feature type="compositionally biased region" description="Polar residues" evidence="1">
    <location>
        <begin position="196"/>
        <end position="205"/>
    </location>
</feature>
<evidence type="ECO:0000313" key="3">
    <source>
        <dbReference type="EMBL" id="CAK4028168.1"/>
    </source>
</evidence>
<keyword evidence="4" id="KW-1185">Reference proteome</keyword>
<feature type="compositionally biased region" description="Low complexity" evidence="1">
    <location>
        <begin position="150"/>
        <end position="161"/>
    </location>
</feature>
<sequence>MSSTGAVPDAWDDDWVNVADNKTEEPSKPEPAPKLTKAERRAQHAQQQRQLWHSAENPGRSLWLEAQGVVPLQNEIKPQVKLLSRKPATIAKRDVTDAAARLNMEDEEDSGDEARRKREAELEARQRQAKLEREDKQRRYAEARERIMGSSNNPSPPQNSRDSPHGRDNRKQRGVPYRNGNRRSQPESPAEQSPSTLDQSNNGSQLFDPEDMGRRLPPKRDMTDSPRDDNHPLRQPRGPSENGRGGFGFSGRDGRPGA</sequence>
<dbReference type="InterPro" id="IPR024771">
    <property type="entry name" value="SUZ"/>
</dbReference>
<feature type="compositionally biased region" description="Basic and acidic residues" evidence="1">
    <location>
        <begin position="112"/>
        <end position="147"/>
    </location>
</feature>
<feature type="compositionally biased region" description="Low complexity" evidence="1">
    <location>
        <begin position="186"/>
        <end position="195"/>
    </location>
</feature>
<dbReference type="PROSITE" id="PS51673">
    <property type="entry name" value="SUZ"/>
    <property type="match status" value="1"/>
</dbReference>